<gene>
    <name evidence="6" type="primary">ccpA_10</name>
    <name evidence="6" type="ORF">ERS852491_05003</name>
</gene>
<keyword evidence="3" id="KW-0804">Transcription</keyword>
<dbReference type="SUPFAM" id="SSF53822">
    <property type="entry name" value="Periplasmic binding protein-like I"/>
    <property type="match status" value="1"/>
</dbReference>
<proteinExistence type="predicted"/>
<dbReference type="SMART" id="SM00354">
    <property type="entry name" value="HTH_LACI"/>
    <property type="match status" value="1"/>
</dbReference>
<dbReference type="EMBL" id="CYZU01000093">
    <property type="protein sequence ID" value="CUP37822.1"/>
    <property type="molecule type" value="Genomic_DNA"/>
</dbReference>
<evidence type="ECO:0000313" key="6">
    <source>
        <dbReference type="EMBL" id="CUP37822.1"/>
    </source>
</evidence>
<feature type="domain" description="HTH cro/C1-type" evidence="5">
    <location>
        <begin position="1"/>
        <end position="45"/>
    </location>
</feature>
<dbReference type="InterPro" id="IPR028082">
    <property type="entry name" value="Peripla_BP_I"/>
</dbReference>
<dbReference type="SUPFAM" id="SSF47413">
    <property type="entry name" value="lambda repressor-like DNA-binding domains"/>
    <property type="match status" value="1"/>
</dbReference>
<dbReference type="InterPro" id="IPR001387">
    <property type="entry name" value="Cro/C1-type_HTH"/>
</dbReference>
<protein>
    <submittedName>
        <fullName evidence="6">Catabolite control protein</fullName>
    </submittedName>
</protein>
<dbReference type="Pfam" id="PF00356">
    <property type="entry name" value="LacI"/>
    <property type="match status" value="1"/>
</dbReference>
<dbReference type="GO" id="GO:0003700">
    <property type="term" value="F:DNA-binding transcription factor activity"/>
    <property type="evidence" value="ECO:0007669"/>
    <property type="project" value="TreeGrafter"/>
</dbReference>
<evidence type="ECO:0000259" key="5">
    <source>
        <dbReference type="PROSITE" id="PS50943"/>
    </source>
</evidence>
<dbReference type="PROSITE" id="PS50943">
    <property type="entry name" value="HTH_CROC1"/>
    <property type="match status" value="1"/>
</dbReference>
<evidence type="ECO:0000259" key="4">
    <source>
        <dbReference type="PROSITE" id="PS50932"/>
    </source>
</evidence>
<accession>A0A174MN95</accession>
<evidence type="ECO:0000256" key="1">
    <source>
        <dbReference type="ARBA" id="ARBA00023015"/>
    </source>
</evidence>
<dbReference type="STRING" id="39482.ERS852491_05003"/>
<dbReference type="InterPro" id="IPR000843">
    <property type="entry name" value="HTH_LacI"/>
</dbReference>
<dbReference type="Proteomes" id="UP000095544">
    <property type="component" value="Unassembled WGS sequence"/>
</dbReference>
<dbReference type="InterPro" id="IPR025997">
    <property type="entry name" value="SBP_2_dom"/>
</dbReference>
<dbReference type="RefSeq" id="WP_055155303.1">
    <property type="nucleotide sequence ID" value="NZ_CYZU01000093.1"/>
</dbReference>
<dbReference type="Gene3D" id="3.40.50.2300">
    <property type="match status" value="2"/>
</dbReference>
<dbReference type="Pfam" id="PF13407">
    <property type="entry name" value="Peripla_BP_4"/>
    <property type="match status" value="1"/>
</dbReference>
<organism evidence="6 7">
    <name type="scientific">Faecalicatena contorta</name>
    <dbReference type="NCBI Taxonomy" id="39482"/>
    <lineage>
        <taxon>Bacteria</taxon>
        <taxon>Bacillati</taxon>
        <taxon>Bacillota</taxon>
        <taxon>Clostridia</taxon>
        <taxon>Lachnospirales</taxon>
        <taxon>Lachnospiraceae</taxon>
        <taxon>Faecalicatena</taxon>
    </lineage>
</organism>
<sequence length="359" mass="40691">MTTSEIAKKLGISRGTVSRVLNNHPNVKPETRKRVLEALKELNYIPNETARSLVMQKEFHIAVIVFSQPAFFWAQVQSGVSTAQNDLASQGVIVDYFVTDMMKPEEQLELIRTLPQKGYDGIAVAPNNPRMLASEIDRLSNSGFPVVIINVEIPTANQLCYIGCDYIQSGILAGELFSRFLPDRSDLLVLTLKDSVYAIEQRITGFRKELSKHEHLNIKRIERFNRDGSRVYEVLLDLLKESPDFQGIYVSFDALVQTADAVQALNLDPAPVIVGYDLNEHIFERLKNKYITATICHEPFNQGYFAVKILHRYLLKKVHPSSSLMYNKLEVVMASNAKYYMNETLQTELFATGSPRDNL</sequence>
<dbReference type="Gene3D" id="1.10.260.40">
    <property type="entry name" value="lambda repressor-like DNA-binding domains"/>
    <property type="match status" value="1"/>
</dbReference>
<name>A0A174MN95_9FIRM</name>
<dbReference type="GO" id="GO:0000976">
    <property type="term" value="F:transcription cis-regulatory region binding"/>
    <property type="evidence" value="ECO:0007669"/>
    <property type="project" value="TreeGrafter"/>
</dbReference>
<reference evidence="6 7" key="1">
    <citation type="submission" date="2015-09" db="EMBL/GenBank/DDBJ databases">
        <authorList>
            <consortium name="Pathogen Informatics"/>
        </authorList>
    </citation>
    <scope>NUCLEOTIDE SEQUENCE [LARGE SCALE GENOMIC DNA]</scope>
    <source>
        <strain evidence="6 7">2789STDY5834876</strain>
    </source>
</reference>
<dbReference type="PANTHER" id="PTHR30146:SF144">
    <property type="entry name" value="LACI-FAMILY TRANSCRIPTION REGULATOR"/>
    <property type="match status" value="1"/>
</dbReference>
<dbReference type="CDD" id="cd01392">
    <property type="entry name" value="HTH_LacI"/>
    <property type="match status" value="1"/>
</dbReference>
<dbReference type="InterPro" id="IPR010982">
    <property type="entry name" value="Lambda_DNA-bd_dom_sf"/>
</dbReference>
<dbReference type="CDD" id="cd06307">
    <property type="entry name" value="PBP1_sugar_binding"/>
    <property type="match status" value="1"/>
</dbReference>
<keyword evidence="1" id="KW-0805">Transcription regulation</keyword>
<dbReference type="PROSITE" id="PS50932">
    <property type="entry name" value="HTH_LACI_2"/>
    <property type="match status" value="1"/>
</dbReference>
<dbReference type="OrthoDB" id="569491at2"/>
<dbReference type="PANTHER" id="PTHR30146">
    <property type="entry name" value="LACI-RELATED TRANSCRIPTIONAL REPRESSOR"/>
    <property type="match status" value="1"/>
</dbReference>
<evidence type="ECO:0000313" key="7">
    <source>
        <dbReference type="Proteomes" id="UP000095544"/>
    </source>
</evidence>
<evidence type="ECO:0000256" key="2">
    <source>
        <dbReference type="ARBA" id="ARBA00023125"/>
    </source>
</evidence>
<dbReference type="AlphaFoldDB" id="A0A174MN95"/>
<feature type="domain" description="HTH lacI-type" evidence="4">
    <location>
        <begin position="1"/>
        <end position="55"/>
    </location>
</feature>
<evidence type="ECO:0000256" key="3">
    <source>
        <dbReference type="ARBA" id="ARBA00023163"/>
    </source>
</evidence>
<keyword evidence="2" id="KW-0238">DNA-binding</keyword>